<reference evidence="2 3" key="1">
    <citation type="journal article" date="2016" name="DNA Res.">
        <title>The draft genome of MD-2 pineapple using hybrid error correction of long reads.</title>
        <authorList>
            <person name="Redwan R.M."/>
            <person name="Saidin A."/>
            <person name="Kumar S.V."/>
        </authorList>
    </citation>
    <scope>NUCLEOTIDE SEQUENCE [LARGE SCALE GENOMIC DNA]</scope>
    <source>
        <strain evidence="3">cv. MD2</strain>
        <tissue evidence="2">Leaf</tissue>
    </source>
</reference>
<dbReference type="Proteomes" id="UP000092600">
    <property type="component" value="Unassembled WGS sequence"/>
</dbReference>
<dbReference type="GO" id="GO:0043531">
    <property type="term" value="F:ADP binding"/>
    <property type="evidence" value="ECO:0007669"/>
    <property type="project" value="InterPro"/>
</dbReference>
<feature type="domain" description="NB-ARC" evidence="1">
    <location>
        <begin position="70"/>
        <end position="175"/>
    </location>
</feature>
<dbReference type="PANTHER" id="PTHR36766:SF30">
    <property type="entry name" value="TIR-NBS TYPE DISEASE RESISTANCE PROTEIN-RELATED"/>
    <property type="match status" value="1"/>
</dbReference>
<dbReference type="EMBL" id="LSRQ01005832">
    <property type="protein sequence ID" value="OAY66918.1"/>
    <property type="molecule type" value="Genomic_DNA"/>
</dbReference>
<dbReference type="InterPro" id="IPR002182">
    <property type="entry name" value="NB-ARC"/>
</dbReference>
<organism evidence="2 3">
    <name type="scientific">Ananas comosus</name>
    <name type="common">Pineapple</name>
    <name type="synonym">Ananas ananas</name>
    <dbReference type="NCBI Taxonomy" id="4615"/>
    <lineage>
        <taxon>Eukaryota</taxon>
        <taxon>Viridiplantae</taxon>
        <taxon>Streptophyta</taxon>
        <taxon>Embryophyta</taxon>
        <taxon>Tracheophyta</taxon>
        <taxon>Spermatophyta</taxon>
        <taxon>Magnoliopsida</taxon>
        <taxon>Liliopsida</taxon>
        <taxon>Poales</taxon>
        <taxon>Bromeliaceae</taxon>
        <taxon>Bromelioideae</taxon>
        <taxon>Ananas</taxon>
    </lineage>
</organism>
<dbReference type="Gene3D" id="3.40.50.300">
    <property type="entry name" value="P-loop containing nucleotide triphosphate hydrolases"/>
    <property type="match status" value="1"/>
</dbReference>
<accession>A0A199UQ51</accession>
<dbReference type="Pfam" id="PF00931">
    <property type="entry name" value="NB-ARC"/>
    <property type="match status" value="1"/>
</dbReference>
<dbReference type="InterPro" id="IPR027417">
    <property type="entry name" value="P-loop_NTPase"/>
</dbReference>
<evidence type="ECO:0000259" key="1">
    <source>
        <dbReference type="Pfam" id="PF00931"/>
    </source>
</evidence>
<name>A0A199UQ51_ANACO</name>
<dbReference type="SUPFAM" id="SSF52540">
    <property type="entry name" value="P-loop containing nucleoside triphosphate hydrolases"/>
    <property type="match status" value="1"/>
</dbReference>
<evidence type="ECO:0000313" key="2">
    <source>
        <dbReference type="EMBL" id="OAY66918.1"/>
    </source>
</evidence>
<evidence type="ECO:0000313" key="3">
    <source>
        <dbReference type="Proteomes" id="UP000092600"/>
    </source>
</evidence>
<protein>
    <submittedName>
        <fullName evidence="2">Putative disease resistance protein RGA1</fullName>
    </submittedName>
</protein>
<comment type="caution">
    <text evidence="2">The sequence shown here is derived from an EMBL/GenBank/DDBJ whole genome shotgun (WGS) entry which is preliminary data.</text>
</comment>
<dbReference type="AlphaFoldDB" id="A0A199UQ51"/>
<sequence length="177" mass="19785">MEPRLQLVIGLHGHSVKHQMLEGIRNARETSSLLTESEVLGRDKERNLIVTWLTKPAPSGDQSVAITANVSAFTIVGIGGLGKTTLAQLIYCDQEVQQFFNPIIWVCVSQSFDAAVLTRKMLDTITKENLGDKSLNALHEILKGKLSSKRFLVILDDVWNDEERTEWEKLIAPLKFG</sequence>
<gene>
    <name evidence="2" type="ORF">ACMD2_20428</name>
</gene>
<proteinExistence type="predicted"/>
<dbReference type="PRINTS" id="PR00364">
    <property type="entry name" value="DISEASERSIST"/>
</dbReference>
<dbReference type="PANTHER" id="PTHR36766">
    <property type="entry name" value="PLANT BROAD-SPECTRUM MILDEW RESISTANCE PROTEIN RPW8"/>
    <property type="match status" value="1"/>
</dbReference>